<name>A0AAD7I1N8_9AGAR</name>
<comment type="caution">
    <text evidence="1">The sequence shown here is derived from an EMBL/GenBank/DDBJ whole genome shotgun (WGS) entry which is preliminary data.</text>
</comment>
<accession>A0AAD7I1N8</accession>
<sequence>MSCQFSFGPDRSYFCSGGSTYAWSGNNSLPPELARILEDKAHPQALDCPYDVAFPMESSGRYLMCWKTKRGEKCYEDGSLGPSYARLARFVKSVVTNGGHTRTVFGPNASFFSISSSGFCWQNLPPGLEDNIQSCNKLRRPVYVALGVEETYIVMYDDGTMVFDLCGQYPLLQTTIMEKAPKKRGLMYCALNPFAAGEYYAVYGDGGSTWRLHPTWSADVKTVSLRIKELLGDPPTPTAPRPPMYAPPPVYASPPSPVYTAPPFTPMYTTPPPFSPMYTTPPPPMAPANGSGNKMNWQEGVVLGLKATSIIMGMPIWPFGN</sequence>
<evidence type="ECO:0000313" key="2">
    <source>
        <dbReference type="Proteomes" id="UP001215598"/>
    </source>
</evidence>
<gene>
    <name evidence="1" type="ORF">B0H16DRAFT_180609</name>
</gene>
<reference evidence="1" key="1">
    <citation type="submission" date="2023-03" db="EMBL/GenBank/DDBJ databases">
        <title>Massive genome expansion in bonnet fungi (Mycena s.s.) driven by repeated elements and novel gene families across ecological guilds.</title>
        <authorList>
            <consortium name="Lawrence Berkeley National Laboratory"/>
            <person name="Harder C.B."/>
            <person name="Miyauchi S."/>
            <person name="Viragh M."/>
            <person name="Kuo A."/>
            <person name="Thoen E."/>
            <person name="Andreopoulos B."/>
            <person name="Lu D."/>
            <person name="Skrede I."/>
            <person name="Drula E."/>
            <person name="Henrissat B."/>
            <person name="Morin E."/>
            <person name="Kohler A."/>
            <person name="Barry K."/>
            <person name="LaButti K."/>
            <person name="Morin E."/>
            <person name="Salamov A."/>
            <person name="Lipzen A."/>
            <person name="Mereny Z."/>
            <person name="Hegedus B."/>
            <person name="Baldrian P."/>
            <person name="Stursova M."/>
            <person name="Weitz H."/>
            <person name="Taylor A."/>
            <person name="Grigoriev I.V."/>
            <person name="Nagy L.G."/>
            <person name="Martin F."/>
            <person name="Kauserud H."/>
        </authorList>
    </citation>
    <scope>NUCLEOTIDE SEQUENCE</scope>
    <source>
        <strain evidence="1">CBHHK182m</strain>
    </source>
</reference>
<evidence type="ECO:0000313" key="1">
    <source>
        <dbReference type="EMBL" id="KAJ7732137.1"/>
    </source>
</evidence>
<dbReference type="EMBL" id="JARKIB010000147">
    <property type="protein sequence ID" value="KAJ7732137.1"/>
    <property type="molecule type" value="Genomic_DNA"/>
</dbReference>
<dbReference type="AlphaFoldDB" id="A0AAD7I1N8"/>
<keyword evidence="2" id="KW-1185">Reference proteome</keyword>
<organism evidence="1 2">
    <name type="scientific">Mycena metata</name>
    <dbReference type="NCBI Taxonomy" id="1033252"/>
    <lineage>
        <taxon>Eukaryota</taxon>
        <taxon>Fungi</taxon>
        <taxon>Dikarya</taxon>
        <taxon>Basidiomycota</taxon>
        <taxon>Agaricomycotina</taxon>
        <taxon>Agaricomycetes</taxon>
        <taxon>Agaricomycetidae</taxon>
        <taxon>Agaricales</taxon>
        <taxon>Marasmiineae</taxon>
        <taxon>Mycenaceae</taxon>
        <taxon>Mycena</taxon>
    </lineage>
</organism>
<protein>
    <submittedName>
        <fullName evidence="1">Uncharacterized protein</fullName>
    </submittedName>
</protein>
<dbReference type="Proteomes" id="UP001215598">
    <property type="component" value="Unassembled WGS sequence"/>
</dbReference>
<proteinExistence type="predicted"/>